<organism evidence="1 2">
    <name type="scientific">Acidimangrovimonas pyrenivorans</name>
    <dbReference type="NCBI Taxonomy" id="2030798"/>
    <lineage>
        <taxon>Bacteria</taxon>
        <taxon>Pseudomonadati</taxon>
        <taxon>Pseudomonadota</taxon>
        <taxon>Alphaproteobacteria</taxon>
        <taxon>Rhodobacterales</taxon>
        <taxon>Paracoccaceae</taxon>
        <taxon>Acidimangrovimonas</taxon>
    </lineage>
</organism>
<dbReference type="RefSeq" id="WP_377833064.1">
    <property type="nucleotide sequence ID" value="NZ_JBHRSK010000005.1"/>
</dbReference>
<reference evidence="2" key="1">
    <citation type="journal article" date="2019" name="Int. J. Syst. Evol. Microbiol.">
        <title>The Global Catalogue of Microorganisms (GCM) 10K type strain sequencing project: providing services to taxonomists for standard genome sequencing and annotation.</title>
        <authorList>
            <consortium name="The Broad Institute Genomics Platform"/>
            <consortium name="The Broad Institute Genome Sequencing Center for Infectious Disease"/>
            <person name="Wu L."/>
            <person name="Ma J."/>
        </authorList>
    </citation>
    <scope>NUCLEOTIDE SEQUENCE [LARGE SCALE GENOMIC DNA]</scope>
    <source>
        <strain evidence="2">KCTC 62192</strain>
    </source>
</reference>
<accession>A0ABV7AG67</accession>
<evidence type="ECO:0000313" key="2">
    <source>
        <dbReference type="Proteomes" id="UP001595443"/>
    </source>
</evidence>
<keyword evidence="2" id="KW-1185">Reference proteome</keyword>
<sequence>MPPARFSTLILLVIAAAAATIGVAYGLRGVLGLPGGLALLAR</sequence>
<dbReference type="EMBL" id="JBHRSK010000005">
    <property type="protein sequence ID" value="MFC2968364.1"/>
    <property type="molecule type" value="Genomic_DNA"/>
</dbReference>
<proteinExistence type="predicted"/>
<gene>
    <name evidence="1" type="ORF">ACFOES_09680</name>
</gene>
<name>A0ABV7AG67_9RHOB</name>
<protein>
    <submittedName>
        <fullName evidence="1">Uncharacterized protein</fullName>
    </submittedName>
</protein>
<evidence type="ECO:0000313" key="1">
    <source>
        <dbReference type="EMBL" id="MFC2968364.1"/>
    </source>
</evidence>
<comment type="caution">
    <text evidence="1">The sequence shown here is derived from an EMBL/GenBank/DDBJ whole genome shotgun (WGS) entry which is preliminary data.</text>
</comment>
<dbReference type="Proteomes" id="UP001595443">
    <property type="component" value="Unassembled WGS sequence"/>
</dbReference>